<dbReference type="STRING" id="50429.A0A2B4SV85"/>
<evidence type="ECO:0000256" key="10">
    <source>
        <dbReference type="ARBA" id="ARBA00023204"/>
    </source>
</evidence>
<comment type="function">
    <text evidence="14">Plays a role in microtubule organization and/or maintenance for the formation of primary cilia (PC), a microtubule-based structure that protrudes from the surface of epithelial cells. Plays a critical role in G2/M checkpoint and nuclear divisions. A key player in the DNA damage-activated ATR/ATM signaling cascade since it is required for the proper phosphorylation of H2AX, RPA, CHEK2 and CHEK1. Plays a critical role in chromosome segregation, acting as a mediator required for the maintenance of genomic stability through modulation of MDC1, RPA and CHEK1.</text>
</comment>
<feature type="compositionally biased region" description="Gly residues" evidence="17">
    <location>
        <begin position="204"/>
        <end position="227"/>
    </location>
</feature>
<dbReference type="GO" id="GO:0097539">
    <property type="term" value="C:ciliary transition fiber"/>
    <property type="evidence" value="ECO:0007669"/>
    <property type="project" value="UniProtKB-ARBA"/>
</dbReference>
<keyword evidence="4" id="KW-0597">Phosphoprotein</keyword>
<feature type="compositionally biased region" description="Polar residues" evidence="17">
    <location>
        <begin position="1130"/>
        <end position="1146"/>
    </location>
</feature>
<evidence type="ECO:0000313" key="20">
    <source>
        <dbReference type="Proteomes" id="UP000225706"/>
    </source>
</evidence>
<feature type="domain" description="WW" evidence="18">
    <location>
        <begin position="53"/>
        <end position="86"/>
    </location>
</feature>
<evidence type="ECO:0000313" key="19">
    <source>
        <dbReference type="EMBL" id="PFX32468.1"/>
    </source>
</evidence>
<dbReference type="InterPro" id="IPR036020">
    <property type="entry name" value="WW_dom_sf"/>
</dbReference>
<keyword evidence="8" id="KW-0970">Cilium biogenesis/degradation</keyword>
<dbReference type="Pfam" id="PF00397">
    <property type="entry name" value="WW"/>
    <property type="match status" value="1"/>
</dbReference>
<comment type="subunit">
    <text evidence="15">Interacts (via N-terminus) with ATRIP. Interacts with ATM, ATR and MDC1. Interacts with XPA (via N-terminus) upon UV irradiation. Interacts with CEP83, CCDC92, TTBK2, DVL3, NPHP3 and weakly with NPHP4. Interacts with DZIP1.</text>
</comment>
<dbReference type="OrthoDB" id="6344460at2759"/>
<evidence type="ECO:0000256" key="1">
    <source>
        <dbReference type="ARBA" id="ARBA00004114"/>
    </source>
</evidence>
<dbReference type="InterPro" id="IPR001202">
    <property type="entry name" value="WW_dom"/>
</dbReference>
<dbReference type="PANTHER" id="PTHR21715:SF0">
    <property type="entry name" value="RH04127P"/>
    <property type="match status" value="1"/>
</dbReference>
<accession>A0A2B4SV85</accession>
<feature type="region of interest" description="Disordered" evidence="17">
    <location>
        <begin position="761"/>
        <end position="782"/>
    </location>
</feature>
<keyword evidence="10" id="KW-0234">DNA repair</keyword>
<dbReference type="SMART" id="SM00456">
    <property type="entry name" value="WW"/>
    <property type="match status" value="1"/>
</dbReference>
<feature type="compositionally biased region" description="Basic residues" evidence="17">
    <location>
        <begin position="1219"/>
        <end position="1228"/>
    </location>
</feature>
<evidence type="ECO:0000256" key="13">
    <source>
        <dbReference type="ARBA" id="ARBA00023306"/>
    </source>
</evidence>
<feature type="compositionally biased region" description="Polar residues" evidence="17">
    <location>
        <begin position="424"/>
        <end position="437"/>
    </location>
</feature>
<feature type="compositionally biased region" description="Basic and acidic residues" evidence="17">
    <location>
        <begin position="107"/>
        <end position="125"/>
    </location>
</feature>
<evidence type="ECO:0000256" key="2">
    <source>
        <dbReference type="ARBA" id="ARBA00004123"/>
    </source>
</evidence>
<feature type="region of interest" description="Disordered" evidence="17">
    <location>
        <begin position="1111"/>
        <end position="1146"/>
    </location>
</feature>
<keyword evidence="6" id="KW-0227">DNA damage</keyword>
<evidence type="ECO:0000256" key="7">
    <source>
        <dbReference type="ARBA" id="ARBA00022776"/>
    </source>
</evidence>
<evidence type="ECO:0000256" key="5">
    <source>
        <dbReference type="ARBA" id="ARBA00022618"/>
    </source>
</evidence>
<reference evidence="20" key="1">
    <citation type="journal article" date="2017" name="bioRxiv">
        <title>Comparative analysis of the genomes of Stylophora pistillata and Acropora digitifera provides evidence for extensive differences between species of corals.</title>
        <authorList>
            <person name="Voolstra C.R."/>
            <person name="Li Y."/>
            <person name="Liew Y.J."/>
            <person name="Baumgarten S."/>
            <person name="Zoccola D."/>
            <person name="Flot J.-F."/>
            <person name="Tambutte S."/>
            <person name="Allemand D."/>
            <person name="Aranda M."/>
        </authorList>
    </citation>
    <scope>NUCLEOTIDE SEQUENCE [LARGE SCALE GENOMIC DNA]</scope>
</reference>
<dbReference type="PANTHER" id="PTHR21715">
    <property type="entry name" value="RH04127P"/>
    <property type="match status" value="1"/>
</dbReference>
<dbReference type="InterPro" id="IPR053233">
    <property type="entry name" value="ABRA-related"/>
</dbReference>
<dbReference type="Proteomes" id="UP000225706">
    <property type="component" value="Unassembled WGS sequence"/>
</dbReference>
<evidence type="ECO:0000259" key="18">
    <source>
        <dbReference type="PROSITE" id="PS50020"/>
    </source>
</evidence>
<dbReference type="GO" id="GO:0005634">
    <property type="term" value="C:nucleus"/>
    <property type="evidence" value="ECO:0007669"/>
    <property type="project" value="UniProtKB-SubCell"/>
</dbReference>
<evidence type="ECO:0000256" key="8">
    <source>
        <dbReference type="ARBA" id="ARBA00022794"/>
    </source>
</evidence>
<dbReference type="GO" id="GO:0051301">
    <property type="term" value="P:cell division"/>
    <property type="evidence" value="ECO:0007669"/>
    <property type="project" value="UniProtKB-KW"/>
</dbReference>
<dbReference type="FunFam" id="3.30.1470.10:FF:000001">
    <property type="entry name" value="Centrosomal protein of 164 kDa"/>
    <property type="match status" value="1"/>
</dbReference>
<organism evidence="19 20">
    <name type="scientific">Stylophora pistillata</name>
    <name type="common">Smooth cauliflower coral</name>
    <dbReference type="NCBI Taxonomy" id="50429"/>
    <lineage>
        <taxon>Eukaryota</taxon>
        <taxon>Metazoa</taxon>
        <taxon>Cnidaria</taxon>
        <taxon>Anthozoa</taxon>
        <taxon>Hexacorallia</taxon>
        <taxon>Scleractinia</taxon>
        <taxon>Astrocoeniina</taxon>
        <taxon>Pocilloporidae</taxon>
        <taxon>Stylophora</taxon>
    </lineage>
</organism>
<dbReference type="GO" id="GO:0005814">
    <property type="term" value="C:centriole"/>
    <property type="evidence" value="ECO:0007669"/>
    <property type="project" value="UniProtKB-SubCell"/>
</dbReference>
<comment type="subcellular location">
    <subcellularLocation>
        <location evidence="1">Cytoplasm</location>
        <location evidence="1">Cytoskeleton</location>
        <location evidence="1">Microtubule organizing center</location>
        <location evidence="1">Centrosome</location>
        <location evidence="1">Centriole</location>
    </subcellularLocation>
    <subcellularLocation>
        <location evidence="2">Nucleus</location>
    </subcellularLocation>
</comment>
<feature type="region of interest" description="Disordered" evidence="17">
    <location>
        <begin position="204"/>
        <end position="239"/>
    </location>
</feature>
<feature type="compositionally biased region" description="Low complexity" evidence="17">
    <location>
        <begin position="166"/>
        <end position="175"/>
    </location>
</feature>
<feature type="compositionally biased region" description="Low complexity" evidence="17">
    <location>
        <begin position="1437"/>
        <end position="1452"/>
    </location>
</feature>
<name>A0A2B4SV85_STYPI</name>
<dbReference type="GO" id="GO:0006281">
    <property type="term" value="P:DNA repair"/>
    <property type="evidence" value="ECO:0007669"/>
    <property type="project" value="UniProtKB-KW"/>
</dbReference>
<keyword evidence="3" id="KW-0963">Cytoplasm</keyword>
<evidence type="ECO:0000256" key="6">
    <source>
        <dbReference type="ARBA" id="ARBA00022763"/>
    </source>
</evidence>
<keyword evidence="13" id="KW-0131">Cell cycle</keyword>
<feature type="region of interest" description="Disordered" evidence="17">
    <location>
        <begin position="1386"/>
        <end position="1469"/>
    </location>
</feature>
<feature type="region of interest" description="Disordered" evidence="17">
    <location>
        <begin position="96"/>
        <end position="179"/>
    </location>
</feature>
<evidence type="ECO:0000256" key="17">
    <source>
        <dbReference type="SAM" id="MobiDB-lite"/>
    </source>
</evidence>
<protein>
    <recommendedName>
        <fullName evidence="16">Centrosomal protein of 164 kDa</fullName>
    </recommendedName>
</protein>
<feature type="region of interest" description="Disordered" evidence="17">
    <location>
        <begin position="417"/>
        <end position="438"/>
    </location>
</feature>
<gene>
    <name evidence="19" type="primary">CEP164</name>
    <name evidence="19" type="ORF">AWC38_SpisGene2678</name>
</gene>
<keyword evidence="9" id="KW-0175">Coiled coil</keyword>
<dbReference type="GO" id="GO:0030030">
    <property type="term" value="P:cell projection organization"/>
    <property type="evidence" value="ECO:0007669"/>
    <property type="project" value="UniProtKB-KW"/>
</dbReference>
<keyword evidence="5" id="KW-0132">Cell division</keyword>
<proteinExistence type="predicted"/>
<dbReference type="SUPFAM" id="SSF51045">
    <property type="entry name" value="WW domain"/>
    <property type="match status" value="1"/>
</dbReference>
<evidence type="ECO:0000256" key="9">
    <source>
        <dbReference type="ARBA" id="ARBA00023054"/>
    </source>
</evidence>
<evidence type="ECO:0000256" key="15">
    <source>
        <dbReference type="ARBA" id="ARBA00061715"/>
    </source>
</evidence>
<feature type="compositionally biased region" description="Polar residues" evidence="17">
    <location>
        <begin position="1392"/>
        <end position="1420"/>
    </location>
</feature>
<feature type="region of interest" description="Disordered" evidence="17">
    <location>
        <begin position="809"/>
        <end position="834"/>
    </location>
</feature>
<feature type="region of interest" description="Disordered" evidence="17">
    <location>
        <begin position="1197"/>
        <end position="1284"/>
    </location>
</feature>
<comment type="caution">
    <text evidence="19">The sequence shown here is derived from an EMBL/GenBank/DDBJ whole genome shotgun (WGS) entry which is preliminary data.</text>
</comment>
<sequence length="1510" mass="168172">MATMINGQLILEEEYDENYQPTEQEIFEYAHSIGIDPIKERDLLYIAREGIVAPLPDDWKPCQDANGDIYYFNFQTGDSVWDHPCDDYYRNMVTDERRRRSSMGASAKKDNKKKDKKDGGKKNKPLEGSLNKQKSLSPGLAPLKGEGSLAPLRDSSPGRSLGGSLGASTGSTLGRGSLGGGSLGGGSLGGGSFGRGSLGGGSLEGGSLGGSLGKNPLGGGSNGGLGTSGRFSGADRHMDPFKQAPLGGVKDLLGAHVDLNSFQSHCFYKNKKQSTDQEKFGRGVGDGSGTITLSTGLGDNINLNFMNDLSEDEEEKSDFGRPTIDLAGVHDIGALGYEDSEVEESSNIKSPPTPSMSDVDDGEEVDFGINKTLSDRLEGMSAELLSPAQSATKAEAQASGVAAVSSSVRTMAGVRSSDILIQDPSPSSNKESGVTTNKVEEERLQKATLQAEAAERLAKEAAKAIEDMRKATEKELNEAKQKLQKEKEDALRKLQEQYKKEQDSEEERLAKEHDAVMKTLGEKAREDALEEEAMLQEGKQDAMRKLKQQIQREQEQEEAELRKEKEEALKVLKEELEEHEEQENDKMADEREKALRKMRETFAAELEEEKQKLKDKQSEVVDELREKLEKEKEMALEELQQNKEYELQQLKTELAEKHERALQELKNELEVAQNSQLNAARRSAAESKPNFTMSMDSLDVEAQQEFLNRKKDLEAKNEEQLEALRKEYEKKIYSIKQEWKEQETKERFDLSEKWEKEKRNLTDEHKKNMNKLRQEMETEKNKLQRELDQMEASMATERDNLHKLREALEQEEEELASQRRALEENQEEIGEEKRRLVQQREALARAGKQAVASTGEDGTLAGLQLDEIKAAISSGERDLSKLNRQKKNLETELEKLNTSKQELQRDVSNFTKNLKELKESCRKQNEELQDLLIQRDRLQEETITNGVRENTLVNDSGLEKPVPSSSKVRDVRKRPKKQGADVGSEDEALHVEDLEPPGVSATQGNRLVPPSEVKDRSDSEDLSPGEFSPRAAVHSTAKKGSVGVRVPKEPGGLERAFDLDISSDESSSENVQGTFLYLKKKAELRNSELKSRIAQEGDAITRAKEFLRRQRRSVQRRQTALEDARKEWTNDVSRNSSRGKPLSSRNATFLEDVRTRLDEEEAELGVVMDNMTAGQELLRQKEDRLRVLENALLGGMSTASDSGDTFLGHSRNARPSTRDRHRPRKTPRKTLDDDDSSGISSSDYGDIISGNVRRSDVKMGSRQPKVALPRNLRKPSTGDESSEAVHYSLQQINTDLARILTLLQTRAPSFTHPSVTPGPFRAEHVTQPFPDALREPRVAPVYPEASRVSQAQVPYHPGTVTDPYLSRGASVPVVPTGAPVVPTGAHVVPSRHGQTTTFSPMNSGPPQTQAPYRNQESTESQLERKWRSYFGDQSRDSPASLSLGPTGSLSGSREPAGVKDWTSEKELSTAERLQSHAEWLRNFRREAGLQVSNARGPEDRAVSYPFVVSK</sequence>
<keyword evidence="12" id="KW-0539">Nucleus</keyword>
<keyword evidence="11" id="KW-0206">Cytoskeleton</keyword>
<dbReference type="PROSITE" id="PS50020">
    <property type="entry name" value="WW_DOMAIN_2"/>
    <property type="match status" value="1"/>
</dbReference>
<feature type="region of interest" description="Disordered" evidence="17">
    <location>
        <begin position="340"/>
        <end position="361"/>
    </location>
</feature>
<feature type="region of interest" description="Disordered" evidence="17">
    <location>
        <begin position="1490"/>
        <end position="1510"/>
    </location>
</feature>
<dbReference type="EMBL" id="LSMT01000022">
    <property type="protein sequence ID" value="PFX32468.1"/>
    <property type="molecule type" value="Genomic_DNA"/>
</dbReference>
<evidence type="ECO:0000256" key="12">
    <source>
        <dbReference type="ARBA" id="ARBA00023242"/>
    </source>
</evidence>
<evidence type="ECO:0000256" key="3">
    <source>
        <dbReference type="ARBA" id="ARBA00022490"/>
    </source>
</evidence>
<feature type="compositionally biased region" description="Basic and acidic residues" evidence="17">
    <location>
        <begin position="1119"/>
        <end position="1129"/>
    </location>
</feature>
<keyword evidence="7" id="KW-0498">Mitosis</keyword>
<dbReference type="CDD" id="cd00201">
    <property type="entry name" value="WW"/>
    <property type="match status" value="1"/>
</dbReference>
<dbReference type="Gene3D" id="3.30.1470.10">
    <property type="entry name" value="Photosystem I PsaD, reaction center subunit II"/>
    <property type="match status" value="1"/>
</dbReference>
<evidence type="ECO:0000256" key="11">
    <source>
        <dbReference type="ARBA" id="ARBA00023212"/>
    </source>
</evidence>
<evidence type="ECO:0000256" key="4">
    <source>
        <dbReference type="ARBA" id="ARBA00022553"/>
    </source>
</evidence>
<feature type="compositionally biased region" description="Low complexity" evidence="17">
    <location>
        <begin position="1237"/>
        <end position="1250"/>
    </location>
</feature>
<feature type="region of interest" description="Disordered" evidence="17">
    <location>
        <begin position="948"/>
        <end position="1049"/>
    </location>
</feature>
<evidence type="ECO:0000256" key="14">
    <source>
        <dbReference type="ARBA" id="ARBA00056906"/>
    </source>
</evidence>
<evidence type="ECO:0000256" key="16">
    <source>
        <dbReference type="ARBA" id="ARBA00067900"/>
    </source>
</evidence>
<keyword evidence="20" id="KW-1185">Reference proteome</keyword>